<dbReference type="InterPro" id="IPR011006">
    <property type="entry name" value="CheY-like_superfamily"/>
</dbReference>
<dbReference type="GO" id="GO:0003677">
    <property type="term" value="F:DNA binding"/>
    <property type="evidence" value="ECO:0007669"/>
    <property type="project" value="UniProtKB-KW"/>
</dbReference>
<dbReference type="EMBL" id="JAFMYU010000036">
    <property type="protein sequence ID" value="MBO0934692.1"/>
    <property type="molecule type" value="Genomic_DNA"/>
</dbReference>
<dbReference type="InterPro" id="IPR051015">
    <property type="entry name" value="EvgA-like"/>
</dbReference>
<keyword evidence="7" id="KW-1185">Reference proteome</keyword>
<dbReference type="InterPro" id="IPR001789">
    <property type="entry name" value="Sig_transdc_resp-reg_receiver"/>
</dbReference>
<dbReference type="SMART" id="SM00448">
    <property type="entry name" value="REC"/>
    <property type="match status" value="1"/>
</dbReference>
<dbReference type="InterPro" id="IPR016032">
    <property type="entry name" value="Sig_transdc_resp-reg_C-effctor"/>
</dbReference>
<comment type="caution">
    <text evidence="6">The sequence shown here is derived from an EMBL/GenBank/DDBJ whole genome shotgun (WGS) entry which is preliminary data.</text>
</comment>
<dbReference type="Pfam" id="PF00072">
    <property type="entry name" value="Response_reg"/>
    <property type="match status" value="1"/>
</dbReference>
<dbReference type="PANTHER" id="PTHR45566">
    <property type="entry name" value="HTH-TYPE TRANSCRIPTIONAL REGULATOR YHJB-RELATED"/>
    <property type="match status" value="1"/>
</dbReference>
<protein>
    <submittedName>
        <fullName evidence="6">Response regulator transcription factor</fullName>
    </submittedName>
</protein>
<dbReference type="Pfam" id="PF00196">
    <property type="entry name" value="GerE"/>
    <property type="match status" value="1"/>
</dbReference>
<organism evidence="6 7">
    <name type="scientific">Fibrella aquatilis</name>
    <dbReference type="NCBI Taxonomy" id="2817059"/>
    <lineage>
        <taxon>Bacteria</taxon>
        <taxon>Pseudomonadati</taxon>
        <taxon>Bacteroidota</taxon>
        <taxon>Cytophagia</taxon>
        <taxon>Cytophagales</taxon>
        <taxon>Spirosomataceae</taxon>
        <taxon>Fibrella</taxon>
    </lineage>
</organism>
<accession>A0A939G921</accession>
<dbReference type="CDD" id="cd06170">
    <property type="entry name" value="LuxR_C_like"/>
    <property type="match status" value="1"/>
</dbReference>
<dbReference type="SUPFAM" id="SSF46894">
    <property type="entry name" value="C-terminal effector domain of the bipartite response regulators"/>
    <property type="match status" value="1"/>
</dbReference>
<dbReference type="CDD" id="cd17535">
    <property type="entry name" value="REC_NarL-like"/>
    <property type="match status" value="1"/>
</dbReference>
<evidence type="ECO:0000313" key="7">
    <source>
        <dbReference type="Proteomes" id="UP000664795"/>
    </source>
</evidence>
<dbReference type="PROSITE" id="PS50110">
    <property type="entry name" value="RESPONSE_REGULATORY"/>
    <property type="match status" value="1"/>
</dbReference>
<dbReference type="Gene3D" id="3.40.50.2300">
    <property type="match status" value="1"/>
</dbReference>
<dbReference type="GO" id="GO:0006355">
    <property type="term" value="P:regulation of DNA-templated transcription"/>
    <property type="evidence" value="ECO:0007669"/>
    <property type="project" value="InterPro"/>
</dbReference>
<reference evidence="6 7" key="1">
    <citation type="submission" date="2021-03" db="EMBL/GenBank/DDBJ databases">
        <title>Fibrella sp. HMF5036 genome sequencing and assembly.</title>
        <authorList>
            <person name="Kang H."/>
            <person name="Kim H."/>
            <person name="Bae S."/>
            <person name="Joh K."/>
        </authorList>
    </citation>
    <scope>NUCLEOTIDE SEQUENCE [LARGE SCALE GENOMIC DNA]</scope>
    <source>
        <strain evidence="6 7">HMF5036</strain>
    </source>
</reference>
<evidence type="ECO:0000313" key="6">
    <source>
        <dbReference type="EMBL" id="MBO0934692.1"/>
    </source>
</evidence>
<keyword evidence="1 3" id="KW-0597">Phosphoprotein</keyword>
<dbReference type="Proteomes" id="UP000664795">
    <property type="component" value="Unassembled WGS sequence"/>
</dbReference>
<evidence type="ECO:0000256" key="2">
    <source>
        <dbReference type="ARBA" id="ARBA00023125"/>
    </source>
</evidence>
<dbReference type="PRINTS" id="PR00038">
    <property type="entry name" value="HTHLUXR"/>
</dbReference>
<dbReference type="InterPro" id="IPR000792">
    <property type="entry name" value="Tscrpt_reg_LuxR_C"/>
</dbReference>
<feature type="modified residue" description="4-aspartylphosphate" evidence="3">
    <location>
        <position position="61"/>
    </location>
</feature>
<name>A0A939G921_9BACT</name>
<dbReference type="AlphaFoldDB" id="A0A939G921"/>
<evidence type="ECO:0000259" key="4">
    <source>
        <dbReference type="PROSITE" id="PS50043"/>
    </source>
</evidence>
<dbReference type="PROSITE" id="PS50043">
    <property type="entry name" value="HTH_LUXR_2"/>
    <property type="match status" value="1"/>
</dbReference>
<feature type="domain" description="Response regulatory" evidence="5">
    <location>
        <begin position="9"/>
        <end position="126"/>
    </location>
</feature>
<evidence type="ECO:0000259" key="5">
    <source>
        <dbReference type="PROSITE" id="PS50110"/>
    </source>
</evidence>
<sequence>MTSAASSVRILLADDHTLFSDGLALQLAQADPAMTVVGQVFRGADVLPAVQAHTPHVVLLDINLPAPTGIECLRQLSDTYPAVKTIMLTMYAYKRFVDECRGAGAAAYLLKHVQISTMIDTIRRVLIGERIFPTSPTVDLHAADSFVVRFKLTPTELKVIRLMRQGLNTQQIGDQLFVSFETVKSHRKNIYRKLTITHLSDLIAFAHEHGL</sequence>
<dbReference type="SUPFAM" id="SSF52172">
    <property type="entry name" value="CheY-like"/>
    <property type="match status" value="1"/>
</dbReference>
<dbReference type="RefSeq" id="WP_207338657.1">
    <property type="nucleotide sequence ID" value="NZ_JAFMYU010000036.1"/>
</dbReference>
<dbReference type="GO" id="GO:0000160">
    <property type="term" value="P:phosphorelay signal transduction system"/>
    <property type="evidence" value="ECO:0007669"/>
    <property type="project" value="InterPro"/>
</dbReference>
<dbReference type="SMART" id="SM00421">
    <property type="entry name" value="HTH_LUXR"/>
    <property type="match status" value="1"/>
</dbReference>
<feature type="domain" description="HTH luxR-type" evidence="4">
    <location>
        <begin position="145"/>
        <end position="210"/>
    </location>
</feature>
<dbReference type="PROSITE" id="PS00622">
    <property type="entry name" value="HTH_LUXR_1"/>
    <property type="match status" value="1"/>
</dbReference>
<proteinExistence type="predicted"/>
<dbReference type="InterPro" id="IPR058245">
    <property type="entry name" value="NreC/VraR/RcsB-like_REC"/>
</dbReference>
<gene>
    <name evidence="6" type="ORF">J2I48_27025</name>
</gene>
<keyword evidence="2" id="KW-0238">DNA-binding</keyword>
<dbReference type="PANTHER" id="PTHR45566:SF2">
    <property type="entry name" value="NARL SUBFAMILY"/>
    <property type="match status" value="1"/>
</dbReference>
<evidence type="ECO:0000256" key="3">
    <source>
        <dbReference type="PROSITE-ProRule" id="PRU00169"/>
    </source>
</evidence>
<evidence type="ECO:0000256" key="1">
    <source>
        <dbReference type="ARBA" id="ARBA00022553"/>
    </source>
</evidence>